<dbReference type="SFLD" id="SFLDG01129">
    <property type="entry name" value="C1.5:_HAD__Beta-PGM__Phosphata"/>
    <property type="match status" value="1"/>
</dbReference>
<dbReference type="InterPro" id="IPR036412">
    <property type="entry name" value="HAD-like_sf"/>
</dbReference>
<protein>
    <submittedName>
        <fullName evidence="1">Uncharacterized protein</fullName>
    </submittedName>
</protein>
<dbReference type="PANTHER" id="PTHR43611:SF3">
    <property type="entry name" value="FLAVIN MONONUCLEOTIDE HYDROLASE 1, CHLOROPLATIC"/>
    <property type="match status" value="1"/>
</dbReference>
<evidence type="ECO:0000313" key="2">
    <source>
        <dbReference type="Proteomes" id="UP000696485"/>
    </source>
</evidence>
<dbReference type="SFLD" id="SFLDS00003">
    <property type="entry name" value="Haloacid_Dehalogenase"/>
    <property type="match status" value="1"/>
</dbReference>
<proteinExistence type="predicted"/>
<sequence>MSSPLQLPNDLNVSSIKNIIFDLGNVLVKLNQNASAAAEFERLGATNPDARLDNVDLFQTGKLNPQAFREAVRLSTGLPSSVTDAQFDKAWSAVLANFPRGRLELVQKLRGDSGYKVYVLSNSDPILTERLNKIIDKHHNERSLDPFFNKVFYSHEIGFLKPDEAAFKYVIDDLRLVPGETLLMDNSADNINAATSCGLQAVRVDITTNLNLLSRAQED</sequence>
<dbReference type="InterPro" id="IPR023214">
    <property type="entry name" value="HAD_sf"/>
</dbReference>
<dbReference type="Pfam" id="PF00702">
    <property type="entry name" value="Hydrolase"/>
    <property type="match status" value="1"/>
</dbReference>
<evidence type="ECO:0000313" key="1">
    <source>
        <dbReference type="EMBL" id="KAF9322419.1"/>
    </source>
</evidence>
<organism evidence="1 2">
    <name type="scientific">Podila minutissima</name>
    <dbReference type="NCBI Taxonomy" id="64525"/>
    <lineage>
        <taxon>Eukaryota</taxon>
        <taxon>Fungi</taxon>
        <taxon>Fungi incertae sedis</taxon>
        <taxon>Mucoromycota</taxon>
        <taxon>Mortierellomycotina</taxon>
        <taxon>Mortierellomycetes</taxon>
        <taxon>Mortierellales</taxon>
        <taxon>Mortierellaceae</taxon>
        <taxon>Podila</taxon>
    </lineage>
</organism>
<keyword evidence="2" id="KW-1185">Reference proteome</keyword>
<name>A0A9P5SBV4_9FUNG</name>
<accession>A0A9P5SBV4</accession>
<gene>
    <name evidence="1" type="ORF">BG006_002412</name>
</gene>
<dbReference type="EMBL" id="JAAAUY010001563">
    <property type="protein sequence ID" value="KAF9322419.1"/>
    <property type="molecule type" value="Genomic_DNA"/>
</dbReference>
<dbReference type="SUPFAM" id="SSF56784">
    <property type="entry name" value="HAD-like"/>
    <property type="match status" value="1"/>
</dbReference>
<dbReference type="AlphaFoldDB" id="A0A9P5SBV4"/>
<dbReference type="Gene3D" id="1.10.150.240">
    <property type="entry name" value="Putative phosphatase, domain 2"/>
    <property type="match status" value="1"/>
</dbReference>
<dbReference type="PANTHER" id="PTHR43611">
    <property type="entry name" value="ALPHA-D-GLUCOSE 1-PHOSPHATE PHOSPHATASE"/>
    <property type="match status" value="1"/>
</dbReference>
<dbReference type="Proteomes" id="UP000696485">
    <property type="component" value="Unassembled WGS sequence"/>
</dbReference>
<dbReference type="CDD" id="cd02603">
    <property type="entry name" value="HAD_sEH-N_like"/>
    <property type="match status" value="1"/>
</dbReference>
<reference evidence="1" key="1">
    <citation type="journal article" date="2020" name="Fungal Divers.">
        <title>Resolving the Mortierellaceae phylogeny through synthesis of multi-gene phylogenetics and phylogenomics.</title>
        <authorList>
            <person name="Vandepol N."/>
            <person name="Liber J."/>
            <person name="Desiro A."/>
            <person name="Na H."/>
            <person name="Kennedy M."/>
            <person name="Barry K."/>
            <person name="Grigoriev I.V."/>
            <person name="Miller A.N."/>
            <person name="O'Donnell K."/>
            <person name="Stajich J.E."/>
            <person name="Bonito G."/>
        </authorList>
    </citation>
    <scope>NUCLEOTIDE SEQUENCE</scope>
    <source>
        <strain evidence="1">NVP1</strain>
    </source>
</reference>
<dbReference type="Gene3D" id="3.40.50.1000">
    <property type="entry name" value="HAD superfamily/HAD-like"/>
    <property type="match status" value="1"/>
</dbReference>
<comment type="caution">
    <text evidence="1">The sequence shown here is derived from an EMBL/GenBank/DDBJ whole genome shotgun (WGS) entry which is preliminary data.</text>
</comment>
<dbReference type="InterPro" id="IPR023198">
    <property type="entry name" value="PGP-like_dom2"/>
</dbReference>